<evidence type="ECO:0000313" key="6">
    <source>
        <dbReference type="EMBL" id="GAM74583.1"/>
    </source>
</evidence>
<reference evidence="6 7" key="2">
    <citation type="submission" date="2015-01" db="EMBL/GenBank/DDBJ databases">
        <authorList>
            <consortium name="NBRP consortium"/>
            <person name="Sawabe T."/>
            <person name="Meirelles P."/>
            <person name="Feng G."/>
            <person name="Sayaka M."/>
            <person name="Hattori M."/>
            <person name="Ohkuma M."/>
        </authorList>
    </citation>
    <scope>NUCLEOTIDE SEQUENCE [LARGE SCALE GENOMIC DNA]</scope>
    <source>
        <strain evidence="7">JCM 19241</strain>
    </source>
</reference>
<proteinExistence type="inferred from homology"/>
<dbReference type="Pfam" id="PF00126">
    <property type="entry name" value="HTH_1"/>
    <property type="match status" value="1"/>
</dbReference>
<keyword evidence="4" id="KW-0804">Transcription</keyword>
<dbReference type="EMBL" id="BBSC01000003">
    <property type="protein sequence ID" value="GAM74583.1"/>
    <property type="molecule type" value="Genomic_DNA"/>
</dbReference>
<evidence type="ECO:0000256" key="4">
    <source>
        <dbReference type="ARBA" id="ARBA00023163"/>
    </source>
</evidence>
<dbReference type="GO" id="GO:0003700">
    <property type="term" value="F:DNA-binding transcription factor activity"/>
    <property type="evidence" value="ECO:0007669"/>
    <property type="project" value="InterPro"/>
</dbReference>
<name>A0A0B8QH87_9VIBR</name>
<dbReference type="InterPro" id="IPR058163">
    <property type="entry name" value="LysR-type_TF_proteobact-type"/>
</dbReference>
<dbReference type="InterPro" id="IPR036388">
    <property type="entry name" value="WH-like_DNA-bd_sf"/>
</dbReference>
<dbReference type="PROSITE" id="PS50931">
    <property type="entry name" value="HTH_LYSR"/>
    <property type="match status" value="1"/>
</dbReference>
<dbReference type="GO" id="GO:0006351">
    <property type="term" value="P:DNA-templated transcription"/>
    <property type="evidence" value="ECO:0007669"/>
    <property type="project" value="TreeGrafter"/>
</dbReference>
<comment type="caution">
    <text evidence="6">The sequence shown here is derived from an EMBL/GenBank/DDBJ whole genome shotgun (WGS) entry which is preliminary data.</text>
</comment>
<dbReference type="Pfam" id="PF03466">
    <property type="entry name" value="LysR_substrate"/>
    <property type="match status" value="1"/>
</dbReference>
<accession>A0A0B8QH87</accession>
<dbReference type="PRINTS" id="PR00039">
    <property type="entry name" value="HTHLYSR"/>
</dbReference>
<dbReference type="GO" id="GO:0043565">
    <property type="term" value="F:sequence-specific DNA binding"/>
    <property type="evidence" value="ECO:0007669"/>
    <property type="project" value="TreeGrafter"/>
</dbReference>
<gene>
    <name evidence="6" type="ORF">JCM19241_926</name>
</gene>
<dbReference type="InterPro" id="IPR000847">
    <property type="entry name" value="LysR_HTH_N"/>
</dbReference>
<evidence type="ECO:0000256" key="3">
    <source>
        <dbReference type="ARBA" id="ARBA00023125"/>
    </source>
</evidence>
<keyword evidence="3" id="KW-0238">DNA-binding</keyword>
<reference evidence="6 7" key="1">
    <citation type="submission" date="2015-01" db="EMBL/GenBank/DDBJ databases">
        <title>Vibrio sp. C94 JCM 19241 whole genome shotgun sequence.</title>
        <authorList>
            <person name="Sawabe T."/>
            <person name="Meirelles P."/>
            <person name="Feng G."/>
            <person name="Sayaka M."/>
            <person name="Hattori M."/>
            <person name="Ohkuma M."/>
        </authorList>
    </citation>
    <scope>NUCLEOTIDE SEQUENCE [LARGE SCALE GENOMIC DNA]</scope>
    <source>
        <strain evidence="7">JCM 19241</strain>
    </source>
</reference>
<dbReference type="SUPFAM" id="SSF53850">
    <property type="entry name" value="Periplasmic binding protein-like II"/>
    <property type="match status" value="1"/>
</dbReference>
<evidence type="ECO:0000313" key="7">
    <source>
        <dbReference type="Proteomes" id="UP000031666"/>
    </source>
</evidence>
<dbReference type="FunFam" id="1.10.10.10:FF:000001">
    <property type="entry name" value="LysR family transcriptional regulator"/>
    <property type="match status" value="1"/>
</dbReference>
<sequence>MDSKQILLRNMHTFSLAVKNMSFKRTAEELHLTQSAVSHRIKGLEKELGFNLFIRGTRQLSLTPEGERLYATLSRSLSSIFNEIDSIQSSDLTGELRILTAPGFAREWLVPRLKRFQNTFPHMNLVFKLNEEIQDLSTQEFDVAFYYGNYTQPNVYAIPLFEDKYLPVCSPQYAKEHRLLERGHQALKGVNFLHSTPSTAWQRWLDSVDLDIDCLEHSYQFSQQGLAVEAAKNSVGVAIGRLRFITQAIESGELLAPFTPMETKQHYALLCMDGMQDRPKIAAFIQWIKSEIEM</sequence>
<evidence type="ECO:0000259" key="5">
    <source>
        <dbReference type="PROSITE" id="PS50931"/>
    </source>
</evidence>
<dbReference type="Gene3D" id="1.10.10.10">
    <property type="entry name" value="Winged helix-like DNA-binding domain superfamily/Winged helix DNA-binding domain"/>
    <property type="match status" value="1"/>
</dbReference>
<dbReference type="SUPFAM" id="SSF46785">
    <property type="entry name" value="Winged helix' DNA-binding domain"/>
    <property type="match status" value="1"/>
</dbReference>
<dbReference type="Gene3D" id="3.40.190.10">
    <property type="entry name" value="Periplasmic binding protein-like II"/>
    <property type="match status" value="2"/>
</dbReference>
<evidence type="ECO:0000256" key="1">
    <source>
        <dbReference type="ARBA" id="ARBA00009437"/>
    </source>
</evidence>
<comment type="similarity">
    <text evidence="1">Belongs to the LysR transcriptional regulatory family.</text>
</comment>
<dbReference type="InterPro" id="IPR036390">
    <property type="entry name" value="WH_DNA-bd_sf"/>
</dbReference>
<protein>
    <submittedName>
        <fullName evidence="6">D-serine dehydratase transcriptional activator</fullName>
    </submittedName>
</protein>
<dbReference type="Proteomes" id="UP000031666">
    <property type="component" value="Unassembled WGS sequence"/>
</dbReference>
<organism evidence="6 7">
    <name type="scientific">Vibrio ishigakensis</name>
    <dbReference type="NCBI Taxonomy" id="1481914"/>
    <lineage>
        <taxon>Bacteria</taxon>
        <taxon>Pseudomonadati</taxon>
        <taxon>Pseudomonadota</taxon>
        <taxon>Gammaproteobacteria</taxon>
        <taxon>Vibrionales</taxon>
        <taxon>Vibrionaceae</taxon>
        <taxon>Vibrio</taxon>
    </lineage>
</organism>
<feature type="domain" description="HTH lysR-type" evidence="5">
    <location>
        <begin position="6"/>
        <end position="63"/>
    </location>
</feature>
<dbReference type="PANTHER" id="PTHR30537:SF32">
    <property type="entry name" value="HTH-TYPE TRANSCRIPTIONAL REGULATOR DSDC"/>
    <property type="match status" value="1"/>
</dbReference>
<dbReference type="CDD" id="cd08432">
    <property type="entry name" value="PBP2_GcdR_TrpI_HvrB_AmpR_like"/>
    <property type="match status" value="1"/>
</dbReference>
<dbReference type="AlphaFoldDB" id="A0A0B8QH87"/>
<evidence type="ECO:0000256" key="2">
    <source>
        <dbReference type="ARBA" id="ARBA00023015"/>
    </source>
</evidence>
<keyword evidence="2" id="KW-0805">Transcription regulation</keyword>
<dbReference type="STRING" id="1481914.JCM19241_926"/>
<dbReference type="PANTHER" id="PTHR30537">
    <property type="entry name" value="HTH-TYPE TRANSCRIPTIONAL REGULATOR"/>
    <property type="match status" value="1"/>
</dbReference>
<dbReference type="InterPro" id="IPR005119">
    <property type="entry name" value="LysR_subst-bd"/>
</dbReference>